<protein>
    <submittedName>
        <fullName evidence="2">Uncharacterized protein</fullName>
    </submittedName>
</protein>
<evidence type="ECO:0000256" key="1">
    <source>
        <dbReference type="SAM" id="Coils"/>
    </source>
</evidence>
<name>A0A1N7PH42_9FLAO</name>
<keyword evidence="1" id="KW-0175">Coiled coil</keyword>
<evidence type="ECO:0000313" key="2">
    <source>
        <dbReference type="EMBL" id="SIT09912.1"/>
    </source>
</evidence>
<evidence type="ECO:0000313" key="3">
    <source>
        <dbReference type="Proteomes" id="UP000185781"/>
    </source>
</evidence>
<dbReference type="Proteomes" id="UP000185781">
    <property type="component" value="Unassembled WGS sequence"/>
</dbReference>
<organism evidence="2 3">
    <name type="scientific">Chryseobacterium gambrini</name>
    <dbReference type="NCBI Taxonomy" id="373672"/>
    <lineage>
        <taxon>Bacteria</taxon>
        <taxon>Pseudomonadati</taxon>
        <taxon>Bacteroidota</taxon>
        <taxon>Flavobacteriia</taxon>
        <taxon>Flavobacteriales</taxon>
        <taxon>Weeksellaceae</taxon>
        <taxon>Chryseobacterium group</taxon>
        <taxon>Chryseobacterium</taxon>
    </lineage>
</organism>
<feature type="coiled-coil region" evidence="1">
    <location>
        <begin position="267"/>
        <end position="301"/>
    </location>
</feature>
<dbReference type="RefSeq" id="WP_076393632.1">
    <property type="nucleotide sequence ID" value="NZ_FTOV01000006.1"/>
</dbReference>
<dbReference type="OrthoDB" id="9923259at2"/>
<dbReference type="EMBL" id="FTOV01000006">
    <property type="protein sequence ID" value="SIT09912.1"/>
    <property type="molecule type" value="Genomic_DNA"/>
</dbReference>
<accession>A0A1N7PH42</accession>
<sequence length="301" mass="35104">MKKYILIISILLLNSCNEKKSQNIISDNNSDTIKADQKITQNSFASLLSQKINTNGLKLENKENLKNFNGFKGLKINSNFKDFIIDDESKIITDKNIKNHNFKEVQYIPKSLDIKSGRGNIMFVNLIFIDNILKEIEIHQQESWQISSAEYQSKKFSRGIKYNSFIEIFTSAFGKPDSFQYFIWGKQPQKMNGDFNKNLNEIDKSYNETQNNGELTSVDLEWHNENLSYYLSIKPEDINYLFPDSEKKNLSTSSFVSIQDIDYKNIINEITNEIAKQDNIKREKEKENRKIQDKKNSIQSL</sequence>
<reference evidence="2 3" key="1">
    <citation type="submission" date="2017-01" db="EMBL/GenBank/DDBJ databases">
        <authorList>
            <person name="Mah S.A."/>
            <person name="Swanson W.J."/>
            <person name="Moy G.W."/>
            <person name="Vacquier V.D."/>
        </authorList>
    </citation>
    <scope>NUCLEOTIDE SEQUENCE [LARGE SCALE GENOMIC DNA]</scope>
    <source>
        <strain evidence="2 3">DSM 18014</strain>
    </source>
</reference>
<proteinExistence type="predicted"/>
<dbReference type="AlphaFoldDB" id="A0A1N7PH42"/>
<gene>
    <name evidence="2" type="ORF">SAMN05421785_106258</name>
</gene>